<dbReference type="Gene3D" id="3.30.565.10">
    <property type="entry name" value="Histidine kinase-like ATPase, C-terminal domain"/>
    <property type="match status" value="1"/>
</dbReference>
<feature type="transmembrane region" description="Helical" evidence="9">
    <location>
        <begin position="85"/>
        <end position="104"/>
    </location>
</feature>
<organism evidence="11 12">
    <name type="scientific">Paenibacillus prosopidis</name>
    <dbReference type="NCBI Taxonomy" id="630520"/>
    <lineage>
        <taxon>Bacteria</taxon>
        <taxon>Bacillati</taxon>
        <taxon>Bacillota</taxon>
        <taxon>Bacilli</taxon>
        <taxon>Bacillales</taxon>
        <taxon>Paenibacillaceae</taxon>
        <taxon>Paenibacillus</taxon>
    </lineage>
</organism>
<name>A0A368WB01_9BACL</name>
<dbReference type="InterPro" id="IPR039506">
    <property type="entry name" value="SPOB_a"/>
</dbReference>
<reference evidence="11 12" key="1">
    <citation type="submission" date="2018-07" db="EMBL/GenBank/DDBJ databases">
        <title>Genomic Encyclopedia of Type Strains, Phase III (KMG-III): the genomes of soil and plant-associated and newly described type strains.</title>
        <authorList>
            <person name="Whitman W."/>
        </authorList>
    </citation>
    <scope>NUCLEOTIDE SEQUENCE [LARGE SCALE GENOMIC DNA]</scope>
    <source>
        <strain evidence="11 12">CECT 7506</strain>
    </source>
</reference>
<evidence type="ECO:0000259" key="10">
    <source>
        <dbReference type="PROSITE" id="PS50109"/>
    </source>
</evidence>
<sequence length="419" mass="49027">MLTIWIVIPDALVQTYLIFALFGIEWKSYKRQTFWFVLIFVLFSLLLFKLQFPFELRILLNIFIHTLLMKMFYPFSWRVTFLISIIRTSIQTIMFFFTIDLFQYSIKDLYIAWTVDAALLALGIFLSVKKLAIFKWFTEQHKEYKKYLIVITALFLFHDELINLIMIRTIDNPQTTGRDVLIVALITDMFMAVVIYIIIIFGKKLEQQTLDTTEKVYLHNLEDFIASVRAHRHDYSNHLQVIAGLLHREEYEDVKQYLKDLNQELRGHEFLVQLDHPPLAALLQTKVEIAHLEHIDIKVDAYTTIPPLEIKSYELVQIVGNLLDNAIEEELKAPAPVRFITVTLNRMLDSMLIIRVHNVNSWIPEENLGNIFDKGYTTKESHQGIGLATVKRLVTKYRGHIDVESQQATGTKFVVFIPL</sequence>
<keyword evidence="4" id="KW-0808">Transferase</keyword>
<dbReference type="InterPro" id="IPR005467">
    <property type="entry name" value="His_kinase_dom"/>
</dbReference>
<dbReference type="Pfam" id="PF14689">
    <property type="entry name" value="SPOB_a"/>
    <property type="match status" value="1"/>
</dbReference>
<comment type="caution">
    <text evidence="11">The sequence shown here is derived from an EMBL/GenBank/DDBJ whole genome shotgun (WGS) entry which is preliminary data.</text>
</comment>
<protein>
    <recommendedName>
        <fullName evidence="2">histidine kinase</fullName>
        <ecNumber evidence="2">2.7.13.3</ecNumber>
    </recommendedName>
</protein>
<evidence type="ECO:0000256" key="2">
    <source>
        <dbReference type="ARBA" id="ARBA00012438"/>
    </source>
</evidence>
<dbReference type="PROSITE" id="PS50109">
    <property type="entry name" value="HIS_KIN"/>
    <property type="match status" value="1"/>
</dbReference>
<dbReference type="EC" id="2.7.13.3" evidence="2"/>
<dbReference type="SUPFAM" id="SSF55890">
    <property type="entry name" value="Sporulation response regulatory protein Spo0B"/>
    <property type="match status" value="1"/>
</dbReference>
<accession>A0A368WB01</accession>
<evidence type="ECO:0000256" key="1">
    <source>
        <dbReference type="ARBA" id="ARBA00000085"/>
    </source>
</evidence>
<evidence type="ECO:0000256" key="5">
    <source>
        <dbReference type="ARBA" id="ARBA00022741"/>
    </source>
</evidence>
<evidence type="ECO:0000256" key="9">
    <source>
        <dbReference type="SAM" id="Phobius"/>
    </source>
</evidence>
<dbReference type="OrthoDB" id="3173688at2"/>
<feature type="transmembrane region" description="Helical" evidence="9">
    <location>
        <begin position="33"/>
        <end position="50"/>
    </location>
</feature>
<feature type="transmembrane region" description="Helical" evidence="9">
    <location>
        <begin position="110"/>
        <end position="128"/>
    </location>
</feature>
<dbReference type="GO" id="GO:0000155">
    <property type="term" value="F:phosphorelay sensor kinase activity"/>
    <property type="evidence" value="ECO:0007669"/>
    <property type="project" value="InterPro"/>
</dbReference>
<feature type="domain" description="Histidine kinase" evidence="10">
    <location>
        <begin position="216"/>
        <end position="419"/>
    </location>
</feature>
<feature type="transmembrane region" description="Helical" evidence="9">
    <location>
        <begin position="180"/>
        <end position="201"/>
    </location>
</feature>
<dbReference type="PANTHER" id="PTHR40448">
    <property type="entry name" value="TWO-COMPONENT SENSOR HISTIDINE KINASE"/>
    <property type="match status" value="1"/>
</dbReference>
<keyword evidence="3" id="KW-0597">Phosphoprotein</keyword>
<keyword evidence="9" id="KW-0812">Transmembrane</keyword>
<dbReference type="EMBL" id="QPJD01000001">
    <property type="protein sequence ID" value="RCW51898.1"/>
    <property type="molecule type" value="Genomic_DNA"/>
</dbReference>
<evidence type="ECO:0000256" key="4">
    <source>
        <dbReference type="ARBA" id="ARBA00022679"/>
    </source>
</evidence>
<feature type="transmembrane region" description="Helical" evidence="9">
    <location>
        <begin position="148"/>
        <end position="168"/>
    </location>
</feature>
<keyword evidence="9" id="KW-0472">Membrane</keyword>
<dbReference type="AlphaFoldDB" id="A0A368WB01"/>
<dbReference type="RefSeq" id="WP_114378140.1">
    <property type="nucleotide sequence ID" value="NZ_QPJD01000001.1"/>
</dbReference>
<feature type="transmembrane region" description="Helical" evidence="9">
    <location>
        <begin position="6"/>
        <end position="26"/>
    </location>
</feature>
<dbReference type="Pfam" id="PF02518">
    <property type="entry name" value="HATPase_c"/>
    <property type="match status" value="1"/>
</dbReference>
<evidence type="ECO:0000256" key="3">
    <source>
        <dbReference type="ARBA" id="ARBA00022553"/>
    </source>
</evidence>
<keyword evidence="7" id="KW-0067">ATP-binding</keyword>
<keyword evidence="6 11" id="KW-0418">Kinase</keyword>
<evidence type="ECO:0000256" key="6">
    <source>
        <dbReference type="ARBA" id="ARBA00022777"/>
    </source>
</evidence>
<evidence type="ECO:0000256" key="8">
    <source>
        <dbReference type="ARBA" id="ARBA00023012"/>
    </source>
</evidence>
<evidence type="ECO:0000313" key="11">
    <source>
        <dbReference type="EMBL" id="RCW51898.1"/>
    </source>
</evidence>
<evidence type="ECO:0000256" key="7">
    <source>
        <dbReference type="ARBA" id="ARBA00022840"/>
    </source>
</evidence>
<dbReference type="InterPro" id="IPR016120">
    <property type="entry name" value="Sig_transdc_His_kin_SpoOB"/>
</dbReference>
<comment type="catalytic activity">
    <reaction evidence="1">
        <text>ATP + protein L-histidine = ADP + protein N-phospho-L-histidine.</text>
        <dbReference type="EC" id="2.7.13.3"/>
    </reaction>
</comment>
<evidence type="ECO:0000313" key="12">
    <source>
        <dbReference type="Proteomes" id="UP000252415"/>
    </source>
</evidence>
<dbReference type="SMART" id="SM00387">
    <property type="entry name" value="HATPase_c"/>
    <property type="match status" value="1"/>
</dbReference>
<dbReference type="PANTHER" id="PTHR40448:SF1">
    <property type="entry name" value="TWO-COMPONENT SENSOR HISTIDINE KINASE"/>
    <property type="match status" value="1"/>
</dbReference>
<proteinExistence type="predicted"/>
<dbReference type="Proteomes" id="UP000252415">
    <property type="component" value="Unassembled WGS sequence"/>
</dbReference>
<dbReference type="GO" id="GO:0042802">
    <property type="term" value="F:identical protein binding"/>
    <property type="evidence" value="ECO:0007669"/>
    <property type="project" value="TreeGrafter"/>
</dbReference>
<dbReference type="PRINTS" id="PR00344">
    <property type="entry name" value="BCTRLSENSOR"/>
</dbReference>
<dbReference type="Gene3D" id="1.10.287.130">
    <property type="match status" value="1"/>
</dbReference>
<dbReference type="GO" id="GO:0005524">
    <property type="term" value="F:ATP binding"/>
    <property type="evidence" value="ECO:0007669"/>
    <property type="project" value="UniProtKB-KW"/>
</dbReference>
<keyword evidence="8" id="KW-0902">Two-component regulatory system</keyword>
<dbReference type="InterPro" id="IPR003594">
    <property type="entry name" value="HATPase_dom"/>
</dbReference>
<dbReference type="InterPro" id="IPR036890">
    <property type="entry name" value="HATPase_C_sf"/>
</dbReference>
<gene>
    <name evidence="11" type="ORF">DFP97_101243</name>
</gene>
<keyword evidence="9" id="KW-1133">Transmembrane helix</keyword>
<keyword evidence="5" id="KW-0547">Nucleotide-binding</keyword>
<dbReference type="SUPFAM" id="SSF55874">
    <property type="entry name" value="ATPase domain of HSP90 chaperone/DNA topoisomerase II/histidine kinase"/>
    <property type="match status" value="1"/>
</dbReference>
<dbReference type="InterPro" id="IPR004358">
    <property type="entry name" value="Sig_transdc_His_kin-like_C"/>
</dbReference>
<keyword evidence="12" id="KW-1185">Reference proteome</keyword>